<name>A0A9P3FVP1_9APHY</name>
<keyword evidence="8" id="KW-0677">Repeat</keyword>
<dbReference type="InterPro" id="IPR016093">
    <property type="entry name" value="MIR_motif"/>
</dbReference>
<feature type="region of interest" description="Disordered" evidence="16">
    <location>
        <begin position="38"/>
        <end position="57"/>
    </location>
</feature>
<keyword evidence="11 15" id="KW-0472">Membrane</keyword>
<feature type="transmembrane region" description="Helical" evidence="15">
    <location>
        <begin position="709"/>
        <end position="729"/>
    </location>
</feature>
<evidence type="ECO:0000256" key="6">
    <source>
        <dbReference type="ARBA" id="ARBA00022679"/>
    </source>
</evidence>
<evidence type="ECO:0000256" key="14">
    <source>
        <dbReference type="ARBA" id="ARBA00045102"/>
    </source>
</evidence>
<keyword evidence="10 15" id="KW-1133">Transmembrane helix</keyword>
<feature type="transmembrane region" description="Helical" evidence="15">
    <location>
        <begin position="611"/>
        <end position="632"/>
    </location>
</feature>
<feature type="compositionally biased region" description="Low complexity" evidence="16">
    <location>
        <begin position="825"/>
        <end position="841"/>
    </location>
</feature>
<feature type="transmembrane region" description="Helical" evidence="15">
    <location>
        <begin position="677"/>
        <end position="697"/>
    </location>
</feature>
<dbReference type="PANTHER" id="PTHR10050:SF50">
    <property type="entry name" value="DOLICHYL-PHOSPHATE-MANNOSE--PROTEIN MANNOSYLTRANSFERASE 1-RELATED"/>
    <property type="match status" value="1"/>
</dbReference>
<evidence type="ECO:0000256" key="13">
    <source>
        <dbReference type="ARBA" id="ARBA00045085"/>
    </source>
</evidence>
<comment type="function">
    <text evidence="15">Transfers mannose from Dol-P-mannose to Ser or Thr residues on proteins.</text>
</comment>
<feature type="region of interest" description="Disordered" evidence="16">
    <location>
        <begin position="1"/>
        <end position="25"/>
    </location>
</feature>
<accession>A0A9P3FVP1</accession>
<dbReference type="GO" id="GO:0031502">
    <property type="term" value="C:dolichyl-phosphate-mannose-protein mannosyltransferase complex"/>
    <property type="evidence" value="ECO:0007669"/>
    <property type="project" value="UniProtKB-ARBA"/>
</dbReference>
<evidence type="ECO:0000256" key="9">
    <source>
        <dbReference type="ARBA" id="ARBA00022824"/>
    </source>
</evidence>
<dbReference type="InterPro" id="IPR027005">
    <property type="entry name" value="PMT-like"/>
</dbReference>
<comment type="catalytic activity">
    <reaction evidence="14 15">
        <text>a di-trans,poly-cis-dolichyl beta-D-mannosyl phosphate + L-seryl-[protein] = 3-O-(alpha-D-mannosyl)-L-seryl-[protein] + a di-trans,poly-cis-dolichyl phosphate + H(+)</text>
        <dbReference type="Rhea" id="RHEA:17377"/>
        <dbReference type="Rhea" id="RHEA-COMP:9863"/>
        <dbReference type="Rhea" id="RHEA-COMP:13546"/>
        <dbReference type="Rhea" id="RHEA-COMP:19498"/>
        <dbReference type="Rhea" id="RHEA-COMP:19501"/>
        <dbReference type="ChEBI" id="CHEBI:15378"/>
        <dbReference type="ChEBI" id="CHEBI:29999"/>
        <dbReference type="ChEBI" id="CHEBI:57683"/>
        <dbReference type="ChEBI" id="CHEBI:58211"/>
        <dbReference type="ChEBI" id="CHEBI:137321"/>
        <dbReference type="EC" id="2.4.1.109"/>
    </reaction>
</comment>
<feature type="domain" description="MIR" evidence="17">
    <location>
        <begin position="412"/>
        <end position="471"/>
    </location>
</feature>
<comment type="caution">
    <text evidence="18">The sequence shown here is derived from an EMBL/GenBank/DDBJ whole genome shotgun (WGS) entry which is preliminary data.</text>
</comment>
<dbReference type="Pfam" id="PF02366">
    <property type="entry name" value="PMT"/>
    <property type="match status" value="1"/>
</dbReference>
<proteinExistence type="inferred from homology"/>
<keyword evidence="12" id="KW-0325">Glycoprotein</keyword>
<feature type="domain" description="MIR" evidence="17">
    <location>
        <begin position="343"/>
        <end position="397"/>
    </location>
</feature>
<comment type="subcellular location">
    <subcellularLocation>
        <location evidence="1 15">Endoplasmic reticulum membrane</location>
        <topology evidence="1 15">Multi-pass membrane protein</topology>
    </subcellularLocation>
</comment>
<comment type="pathway">
    <text evidence="2 15">Protein modification; protein glycosylation.</text>
</comment>
<evidence type="ECO:0000256" key="3">
    <source>
        <dbReference type="ARBA" id="ARBA00007222"/>
    </source>
</evidence>
<dbReference type="GO" id="GO:0004169">
    <property type="term" value="F:dolichyl-phosphate-mannose-protein mannosyltransferase activity"/>
    <property type="evidence" value="ECO:0007669"/>
    <property type="project" value="UniProtKB-UniRule"/>
</dbReference>
<feature type="region of interest" description="Disordered" evidence="16">
    <location>
        <begin position="820"/>
        <end position="877"/>
    </location>
</feature>
<dbReference type="Gene3D" id="2.80.10.50">
    <property type="match status" value="1"/>
</dbReference>
<dbReference type="PROSITE" id="PS50919">
    <property type="entry name" value="MIR"/>
    <property type="match status" value="3"/>
</dbReference>
<dbReference type="InterPro" id="IPR003342">
    <property type="entry name" value="ArnT-like_N"/>
</dbReference>
<keyword evidence="19" id="KW-1185">Reference proteome</keyword>
<evidence type="ECO:0000256" key="8">
    <source>
        <dbReference type="ARBA" id="ARBA00022737"/>
    </source>
</evidence>
<protein>
    <recommendedName>
        <fullName evidence="4 15">Dolichyl-phosphate-mannose--protein mannosyltransferase</fullName>
        <ecNumber evidence="4 15">2.4.1.109</ecNumber>
    </recommendedName>
</protein>
<dbReference type="CDD" id="cd23283">
    <property type="entry name" value="beta-trefoil_MIR_PMT1-like"/>
    <property type="match status" value="1"/>
</dbReference>
<evidence type="ECO:0000256" key="16">
    <source>
        <dbReference type="SAM" id="MobiDB-lite"/>
    </source>
</evidence>
<feature type="transmembrane region" description="Helical" evidence="15">
    <location>
        <begin position="153"/>
        <end position="173"/>
    </location>
</feature>
<evidence type="ECO:0000256" key="10">
    <source>
        <dbReference type="ARBA" id="ARBA00022989"/>
    </source>
</evidence>
<evidence type="ECO:0000256" key="7">
    <source>
        <dbReference type="ARBA" id="ARBA00022692"/>
    </source>
</evidence>
<dbReference type="Pfam" id="PF02815">
    <property type="entry name" value="MIR"/>
    <property type="match status" value="1"/>
</dbReference>
<sequence>MSAGVRVRRAASPPPSLLHAAPRFPNLKGDHLDADERRAAASRGYGPSRKAQAHGHAPGGVNLAPAEWKLLAVIVIIAFGVRLFRISQPDSVVFDEVHFGKFASRYIKSSYFVDVHPPLAKLLITLAAFIFGYDGDFDFKDIAKPYENVPYVAMRLVPALLGVLTVPLSYLTLRALDCRATTALLASLFITFENGMITQSRHILLDSPLIFFTALTVFVWTGFCNEDKREPFTESWWVWLGLTGLSLGAVVSCKWVGLFTIATVGLGTIKQLWDLLADLRVTPRIWLRHFMARAICLIALPALFYMYMFWIHFAILSNSGEGDGFMSSEFQHTLRGRGMQDTFADVAFGSQVTLRHVNTQGGYLHSHPHNYPGGSQQQQITLYPHRDSNNDWRIVNGTQEGNPYLDWDVDPIEYLTIGSRIKLRHISTDKSLHSHDYRPPVSDVDFQQEVSAYGMPNFVGDANDDWIVEIVKGDPRDAESWKRVKTLKTQFRLRHALTGCHLFSHKVKLPDWAYEQQEVTCNKNAVMANSLWYIETADHPNFPEDAPKVNYHKPGFIRKFLELQQVMWTTNAGLTDRHTFDSRPDSWPRMRRGINFWVKNHRQIYLLGNPMIWWLSSASVFMYIAVRGFLILRAKRGYRDFENTKVVKYDTLCGFLFLGWALHYLPFYLMARQLFLHHYFPALYFAILLACSVFDLVTSTLRPRIRLQIAAVLLVVAIWNYVYFSPLVYGNPWTRAKCQNAQWMKTWDFSCTDFLDSYSQYDSLAGAATPAPSIAIPSVGGRGAAQEAMNEYANAAQEIEVDTTSVDFGQAEPGRDIFDKKVDAKSQAPAPAAAEEPQSDAVPSESVEALGSQEDEADRARKELFPEDVETEAAPNV</sequence>
<organism evidence="18 19">
    <name type="scientific">Phanerochaete sordida</name>
    <dbReference type="NCBI Taxonomy" id="48140"/>
    <lineage>
        <taxon>Eukaryota</taxon>
        <taxon>Fungi</taxon>
        <taxon>Dikarya</taxon>
        <taxon>Basidiomycota</taxon>
        <taxon>Agaricomycotina</taxon>
        <taxon>Agaricomycetes</taxon>
        <taxon>Polyporales</taxon>
        <taxon>Phanerochaetaceae</taxon>
        <taxon>Phanerochaete</taxon>
    </lineage>
</organism>
<evidence type="ECO:0000256" key="2">
    <source>
        <dbReference type="ARBA" id="ARBA00004922"/>
    </source>
</evidence>
<dbReference type="Pfam" id="PF16192">
    <property type="entry name" value="PMT_4TMC"/>
    <property type="match status" value="1"/>
</dbReference>
<dbReference type="Proteomes" id="UP000703269">
    <property type="component" value="Unassembled WGS sequence"/>
</dbReference>
<feature type="transmembrane region" description="Helical" evidence="15">
    <location>
        <begin position="243"/>
        <end position="269"/>
    </location>
</feature>
<evidence type="ECO:0000313" key="18">
    <source>
        <dbReference type="EMBL" id="GJE83943.1"/>
    </source>
</evidence>
<feature type="transmembrane region" description="Helical" evidence="15">
    <location>
        <begin position="652"/>
        <end position="671"/>
    </location>
</feature>
<evidence type="ECO:0000256" key="11">
    <source>
        <dbReference type="ARBA" id="ARBA00023136"/>
    </source>
</evidence>
<keyword evidence="6 15" id="KW-0808">Transferase</keyword>
<feature type="transmembrane region" description="Helical" evidence="15">
    <location>
        <begin position="290"/>
        <end position="310"/>
    </location>
</feature>
<evidence type="ECO:0000256" key="5">
    <source>
        <dbReference type="ARBA" id="ARBA00022676"/>
    </source>
</evidence>
<evidence type="ECO:0000256" key="12">
    <source>
        <dbReference type="ARBA" id="ARBA00023180"/>
    </source>
</evidence>
<dbReference type="EMBL" id="BPQB01000001">
    <property type="protein sequence ID" value="GJE83943.1"/>
    <property type="molecule type" value="Genomic_DNA"/>
</dbReference>
<evidence type="ECO:0000256" key="1">
    <source>
        <dbReference type="ARBA" id="ARBA00004477"/>
    </source>
</evidence>
<feature type="domain" description="MIR" evidence="17">
    <location>
        <begin position="481"/>
        <end position="537"/>
    </location>
</feature>
<keyword evidence="7 15" id="KW-0812">Transmembrane</keyword>
<feature type="transmembrane region" description="Helical" evidence="15">
    <location>
        <begin position="203"/>
        <end position="223"/>
    </location>
</feature>
<keyword evidence="5 15" id="KW-0328">Glycosyltransferase</keyword>
<dbReference type="PANTHER" id="PTHR10050">
    <property type="entry name" value="DOLICHYL-PHOSPHATE-MANNOSE--PROTEIN MANNOSYLTRANSFERASE"/>
    <property type="match status" value="1"/>
</dbReference>
<dbReference type="OrthoDB" id="292747at2759"/>
<dbReference type="SMART" id="SM00472">
    <property type="entry name" value="MIR"/>
    <property type="match status" value="3"/>
</dbReference>
<dbReference type="InterPro" id="IPR032421">
    <property type="entry name" value="PMT_4TMC"/>
</dbReference>
<keyword evidence="9 15" id="KW-0256">Endoplasmic reticulum</keyword>
<dbReference type="AlphaFoldDB" id="A0A9P3FVP1"/>
<dbReference type="FunFam" id="2.80.10.50:FF:000034">
    <property type="entry name" value="Dolichyl-phosphate-mannose-protein mannosyltransferase 1"/>
    <property type="match status" value="1"/>
</dbReference>
<evidence type="ECO:0000259" key="17">
    <source>
        <dbReference type="PROSITE" id="PS50919"/>
    </source>
</evidence>
<comment type="catalytic activity">
    <reaction evidence="13 15">
        <text>a di-trans,poly-cis-dolichyl beta-D-mannosyl phosphate + L-threonyl-[protein] = 3-O-(alpha-D-mannosyl)-L-threonyl-[protein] + a di-trans,poly-cis-dolichyl phosphate + H(+)</text>
        <dbReference type="Rhea" id="RHEA:53396"/>
        <dbReference type="Rhea" id="RHEA-COMP:11060"/>
        <dbReference type="Rhea" id="RHEA-COMP:13547"/>
        <dbReference type="Rhea" id="RHEA-COMP:19498"/>
        <dbReference type="Rhea" id="RHEA-COMP:19501"/>
        <dbReference type="ChEBI" id="CHEBI:15378"/>
        <dbReference type="ChEBI" id="CHEBI:30013"/>
        <dbReference type="ChEBI" id="CHEBI:57683"/>
        <dbReference type="ChEBI" id="CHEBI:58211"/>
        <dbReference type="ChEBI" id="CHEBI:137323"/>
        <dbReference type="EC" id="2.4.1.109"/>
    </reaction>
</comment>
<comment type="similarity">
    <text evidence="3 15">Belongs to the glycosyltransferase 39 family.</text>
</comment>
<evidence type="ECO:0000256" key="4">
    <source>
        <dbReference type="ARBA" id="ARBA00012839"/>
    </source>
</evidence>
<evidence type="ECO:0000256" key="15">
    <source>
        <dbReference type="RuleBase" id="RU367007"/>
    </source>
</evidence>
<dbReference type="SUPFAM" id="SSF82109">
    <property type="entry name" value="MIR domain"/>
    <property type="match status" value="1"/>
</dbReference>
<reference evidence="18 19" key="1">
    <citation type="submission" date="2021-08" db="EMBL/GenBank/DDBJ databases">
        <title>Draft Genome Sequence of Phanerochaete sordida strain YK-624.</title>
        <authorList>
            <person name="Mori T."/>
            <person name="Dohra H."/>
            <person name="Suzuki T."/>
            <person name="Kawagishi H."/>
            <person name="Hirai H."/>
        </authorList>
    </citation>
    <scope>NUCLEOTIDE SEQUENCE [LARGE SCALE GENOMIC DNA]</scope>
    <source>
        <strain evidence="18 19">YK-624</strain>
    </source>
</reference>
<gene>
    <name evidence="18" type="ORF">PsYK624_000160</name>
</gene>
<dbReference type="EC" id="2.4.1.109" evidence="4 15"/>
<evidence type="ECO:0000313" key="19">
    <source>
        <dbReference type="Proteomes" id="UP000703269"/>
    </source>
</evidence>
<feature type="transmembrane region" description="Helical" evidence="15">
    <location>
        <begin position="111"/>
        <end position="133"/>
    </location>
</feature>
<dbReference type="InterPro" id="IPR036300">
    <property type="entry name" value="MIR_dom_sf"/>
</dbReference>